<keyword evidence="2" id="KW-1185">Reference proteome</keyword>
<protein>
    <submittedName>
        <fullName evidence="1">Uncharacterized protein</fullName>
    </submittedName>
</protein>
<evidence type="ECO:0000313" key="2">
    <source>
        <dbReference type="Proteomes" id="UP000007177"/>
    </source>
</evidence>
<dbReference type="HOGENOM" id="CLU_118911_0_0_9"/>
<dbReference type="EMBL" id="CP002987">
    <property type="protein sequence ID" value="AFA49248.1"/>
    <property type="molecule type" value="Genomic_DNA"/>
</dbReference>
<accession>H6LDT4</accession>
<dbReference type="OrthoDB" id="1683192at2"/>
<dbReference type="RefSeq" id="WP_014356848.1">
    <property type="nucleotide sequence ID" value="NC_016894.1"/>
</dbReference>
<dbReference type="AlphaFoldDB" id="H6LDT4"/>
<evidence type="ECO:0000313" key="1">
    <source>
        <dbReference type="EMBL" id="AFA49248.1"/>
    </source>
</evidence>
<gene>
    <name evidence="1" type="ordered locus">Awo_c24910</name>
</gene>
<dbReference type="STRING" id="931626.Awo_c24910"/>
<dbReference type="Proteomes" id="UP000007177">
    <property type="component" value="Chromosome"/>
</dbReference>
<dbReference type="eggNOG" id="ENOG503334G">
    <property type="taxonomic scope" value="Bacteria"/>
</dbReference>
<name>H6LDT4_ACEWD</name>
<organism evidence="1 2">
    <name type="scientific">Acetobacterium woodii (strain ATCC 29683 / DSM 1030 / JCM 2381 / KCTC 1655 / WB1)</name>
    <dbReference type="NCBI Taxonomy" id="931626"/>
    <lineage>
        <taxon>Bacteria</taxon>
        <taxon>Bacillati</taxon>
        <taxon>Bacillota</taxon>
        <taxon>Clostridia</taxon>
        <taxon>Eubacteriales</taxon>
        <taxon>Eubacteriaceae</taxon>
        <taxon>Acetobacterium</taxon>
    </lineage>
</organism>
<dbReference type="KEGG" id="awo:Awo_c24910"/>
<reference evidence="2" key="1">
    <citation type="submission" date="2011-07" db="EMBL/GenBank/DDBJ databases">
        <title>Complete genome sequence of Acetobacterium woodii.</title>
        <authorList>
            <person name="Poehlein A."/>
            <person name="Schmidt S."/>
            <person name="Kaster A.-K."/>
            <person name="Goenrich M."/>
            <person name="Vollmers J."/>
            <person name="Thuermer A."/>
            <person name="Gottschalk G."/>
            <person name="Thauer R.K."/>
            <person name="Daniel R."/>
            <person name="Mueller V."/>
        </authorList>
    </citation>
    <scope>NUCLEOTIDE SEQUENCE [LARGE SCALE GENOMIC DNA]</scope>
    <source>
        <strain evidence="2">ATCC 29683 / DSM 1030 / JCM 2381 / KCTC 1655 / WB1</strain>
    </source>
</reference>
<proteinExistence type="predicted"/>
<reference evidence="1 2" key="2">
    <citation type="journal article" date="2012" name="PLoS ONE">
        <title>An ancient pathway combining carbon dioxide fixation with the generation and utilization of a sodium ion gradient for ATP synthesis.</title>
        <authorList>
            <person name="Poehlein A."/>
            <person name="Schmidt S."/>
            <person name="Kaster A.K."/>
            <person name="Goenrich M."/>
            <person name="Vollmers J."/>
            <person name="Thurmer A."/>
            <person name="Bertsch J."/>
            <person name="Schuchmann K."/>
            <person name="Voigt B."/>
            <person name="Hecker M."/>
            <person name="Daniel R."/>
            <person name="Thauer R.K."/>
            <person name="Gottschalk G."/>
            <person name="Muller V."/>
        </authorList>
    </citation>
    <scope>NUCLEOTIDE SEQUENCE [LARGE SCALE GENOMIC DNA]</scope>
    <source>
        <strain evidence="2">ATCC 29683 / DSM 1030 / JCM 2381 / KCTC 1655 / WB1</strain>
    </source>
</reference>
<sequence>MKLKLQQEVYEFLNRADEIDNLFNLINNKMNEEHLQLSYLIIDEIPIYQKYYEYFEKNIDTIEMVEVICNQLKGLVDETLSSAYNYMKNAIAKIKSLSEEFYKNPKAETWSDLADMFEGVLWIIDTQSRIDQIKNLKEIINDYSLWNEYVQLVKKMMAILPDLEVAMNNHDNVLIGDLLLYEMLPFVEESVEKIGFLIPDEGVDYVS</sequence>